<protein>
    <submittedName>
        <fullName evidence="4">RNA polymerase sigma factor</fullName>
    </submittedName>
</protein>
<evidence type="ECO:0000313" key="5">
    <source>
        <dbReference type="Proteomes" id="UP000318081"/>
    </source>
</evidence>
<dbReference type="RefSeq" id="WP_145211767.1">
    <property type="nucleotide sequence ID" value="NZ_CP036432.1"/>
</dbReference>
<gene>
    <name evidence="4" type="ORF">TBK1r_30000</name>
</gene>
<accession>A0ABX5XQN3</accession>
<dbReference type="PANTHER" id="PTHR43133">
    <property type="entry name" value="RNA POLYMERASE ECF-TYPE SIGMA FACTO"/>
    <property type="match status" value="1"/>
</dbReference>
<organism evidence="4 5">
    <name type="scientific">Stieleria magnilauensis</name>
    <dbReference type="NCBI Taxonomy" id="2527963"/>
    <lineage>
        <taxon>Bacteria</taxon>
        <taxon>Pseudomonadati</taxon>
        <taxon>Planctomycetota</taxon>
        <taxon>Planctomycetia</taxon>
        <taxon>Pirellulales</taxon>
        <taxon>Pirellulaceae</taxon>
        <taxon>Stieleria</taxon>
    </lineage>
</organism>
<dbReference type="Proteomes" id="UP000318081">
    <property type="component" value="Chromosome"/>
</dbReference>
<evidence type="ECO:0000256" key="3">
    <source>
        <dbReference type="ARBA" id="ARBA00023163"/>
    </source>
</evidence>
<keyword evidence="3" id="KW-0804">Transcription</keyword>
<keyword evidence="2" id="KW-0731">Sigma factor</keyword>
<dbReference type="NCBIfam" id="TIGR02937">
    <property type="entry name" value="sigma70-ECF"/>
    <property type="match status" value="1"/>
</dbReference>
<name>A0ABX5XQN3_9BACT</name>
<keyword evidence="1" id="KW-0805">Transcription regulation</keyword>
<dbReference type="PANTHER" id="PTHR43133:SF51">
    <property type="entry name" value="RNA POLYMERASE SIGMA FACTOR"/>
    <property type="match status" value="1"/>
</dbReference>
<dbReference type="EMBL" id="CP036432">
    <property type="protein sequence ID" value="QDV84057.1"/>
    <property type="molecule type" value="Genomic_DNA"/>
</dbReference>
<evidence type="ECO:0000256" key="2">
    <source>
        <dbReference type="ARBA" id="ARBA00023082"/>
    </source>
</evidence>
<keyword evidence="5" id="KW-1185">Reference proteome</keyword>
<dbReference type="InterPro" id="IPR014284">
    <property type="entry name" value="RNA_pol_sigma-70_dom"/>
</dbReference>
<dbReference type="Gene3D" id="1.10.1740.10">
    <property type="match status" value="1"/>
</dbReference>
<reference evidence="4 5" key="1">
    <citation type="submission" date="2019-02" db="EMBL/GenBank/DDBJ databases">
        <title>Deep-cultivation of Planctomycetes and their phenomic and genomic characterization uncovers novel biology.</title>
        <authorList>
            <person name="Wiegand S."/>
            <person name="Jogler M."/>
            <person name="Boedeker C."/>
            <person name="Pinto D."/>
            <person name="Vollmers J."/>
            <person name="Rivas-Marin E."/>
            <person name="Kohn T."/>
            <person name="Peeters S.H."/>
            <person name="Heuer A."/>
            <person name="Rast P."/>
            <person name="Oberbeckmann S."/>
            <person name="Bunk B."/>
            <person name="Jeske O."/>
            <person name="Meyerdierks A."/>
            <person name="Storesund J.E."/>
            <person name="Kallscheuer N."/>
            <person name="Luecker S."/>
            <person name="Lage O.M."/>
            <person name="Pohl T."/>
            <person name="Merkel B.J."/>
            <person name="Hornburger P."/>
            <person name="Mueller R.-W."/>
            <person name="Bruemmer F."/>
            <person name="Labrenz M."/>
            <person name="Spormann A.M."/>
            <person name="Op den Camp H."/>
            <person name="Overmann J."/>
            <person name="Amann R."/>
            <person name="Jetten M.S.M."/>
            <person name="Mascher T."/>
            <person name="Medema M.H."/>
            <person name="Devos D.P."/>
            <person name="Kaster A.-K."/>
            <person name="Ovreas L."/>
            <person name="Rohde M."/>
            <person name="Galperin M.Y."/>
            <person name="Jogler C."/>
        </authorList>
    </citation>
    <scope>NUCLEOTIDE SEQUENCE [LARGE SCALE GENOMIC DNA]</scope>
    <source>
        <strain evidence="4 5">TBK1r</strain>
    </source>
</reference>
<dbReference type="SUPFAM" id="SSF88946">
    <property type="entry name" value="Sigma2 domain of RNA polymerase sigma factors"/>
    <property type="match status" value="1"/>
</dbReference>
<sequence>MKDPFNKPSFETTRWSVVVSAGQDDSKLARDAMEQLCRRYWFPLFAFIRRRGYGECDAEDLVQAFFVRVVEKDVFAAADQDRGRFRTFLLTSLENFLSNEYAKATALRRGGGNPRLSLDLRNADGQRSHWIADGGRAEDEYHRQWAIAALDAALKSVQTEYEREGNATLFSELRPYLSTDGERKPYALVAEALGISPTNVKVAVHRLRKRYRRQLESEIASTVESPEHIEDEIRQLFQALGG</sequence>
<proteinExistence type="predicted"/>
<evidence type="ECO:0000313" key="4">
    <source>
        <dbReference type="EMBL" id="QDV84057.1"/>
    </source>
</evidence>
<dbReference type="InterPro" id="IPR039425">
    <property type="entry name" value="RNA_pol_sigma-70-like"/>
</dbReference>
<evidence type="ECO:0000256" key="1">
    <source>
        <dbReference type="ARBA" id="ARBA00023015"/>
    </source>
</evidence>
<dbReference type="InterPro" id="IPR036388">
    <property type="entry name" value="WH-like_DNA-bd_sf"/>
</dbReference>
<dbReference type="InterPro" id="IPR013325">
    <property type="entry name" value="RNA_pol_sigma_r2"/>
</dbReference>
<dbReference type="Gene3D" id="1.10.10.10">
    <property type="entry name" value="Winged helix-like DNA-binding domain superfamily/Winged helix DNA-binding domain"/>
    <property type="match status" value="1"/>
</dbReference>